<dbReference type="PANTHER" id="PTHR43191:SF2">
    <property type="entry name" value="RRNA METHYLTRANSFERASE 3, MITOCHONDRIAL"/>
    <property type="match status" value="1"/>
</dbReference>
<dbReference type="InterPro" id="IPR029028">
    <property type="entry name" value="Alpha/beta_knot_MTases"/>
</dbReference>
<dbReference type="SUPFAM" id="SSF75217">
    <property type="entry name" value="alpha/beta knot"/>
    <property type="match status" value="1"/>
</dbReference>
<dbReference type="InterPro" id="IPR029026">
    <property type="entry name" value="tRNA_m1G_MTases_N"/>
</dbReference>
<dbReference type="OrthoDB" id="270651at2759"/>
<dbReference type="InterPro" id="IPR053888">
    <property type="entry name" value="MRM3-like_sub_bind"/>
</dbReference>
<dbReference type="Gene3D" id="3.30.1330.30">
    <property type="match status" value="1"/>
</dbReference>
<feature type="domain" description="MRM3-like substrate binding" evidence="5">
    <location>
        <begin position="33"/>
        <end position="106"/>
    </location>
</feature>
<dbReference type="AlphaFoldDB" id="A0A9W7E3S5"/>
<evidence type="ECO:0000313" key="7">
    <source>
        <dbReference type="Proteomes" id="UP001165122"/>
    </source>
</evidence>
<reference evidence="7" key="1">
    <citation type="journal article" date="2023" name="Commun. Biol.">
        <title>Genome analysis of Parmales, the sister group of diatoms, reveals the evolutionary specialization of diatoms from phago-mixotrophs to photoautotrophs.</title>
        <authorList>
            <person name="Ban H."/>
            <person name="Sato S."/>
            <person name="Yoshikawa S."/>
            <person name="Yamada K."/>
            <person name="Nakamura Y."/>
            <person name="Ichinomiya M."/>
            <person name="Sato N."/>
            <person name="Blanc-Mathieu R."/>
            <person name="Endo H."/>
            <person name="Kuwata A."/>
            <person name="Ogata H."/>
        </authorList>
    </citation>
    <scope>NUCLEOTIDE SEQUENCE [LARGE SCALE GENOMIC DNA]</scope>
    <source>
        <strain evidence="7">NIES 3700</strain>
    </source>
</reference>
<gene>
    <name evidence="6" type="ORF">TrLO_g1033</name>
</gene>
<dbReference type="InterPro" id="IPR029064">
    <property type="entry name" value="Ribosomal_eL30-like_sf"/>
</dbReference>
<accession>A0A9W7E3S5</accession>
<keyword evidence="3" id="KW-0808">Transferase</keyword>
<dbReference type="Pfam" id="PF00588">
    <property type="entry name" value="SpoU_methylase"/>
    <property type="match status" value="1"/>
</dbReference>
<dbReference type="InterPro" id="IPR051259">
    <property type="entry name" value="rRNA_Methyltransferase"/>
</dbReference>
<comment type="caution">
    <text evidence="6">The sequence shown here is derived from an EMBL/GenBank/DDBJ whole genome shotgun (WGS) entry which is preliminary data.</text>
</comment>
<dbReference type="InterPro" id="IPR001537">
    <property type="entry name" value="SpoU_MeTrfase"/>
</dbReference>
<keyword evidence="2" id="KW-0489">Methyltransferase</keyword>
<dbReference type="GO" id="GO:0003723">
    <property type="term" value="F:RNA binding"/>
    <property type="evidence" value="ECO:0007669"/>
    <property type="project" value="InterPro"/>
</dbReference>
<dbReference type="EMBL" id="BRXW01000545">
    <property type="protein sequence ID" value="GMH64713.1"/>
    <property type="molecule type" value="Genomic_DNA"/>
</dbReference>
<keyword evidence="7" id="KW-1185">Reference proteome</keyword>
<dbReference type="SUPFAM" id="SSF55315">
    <property type="entry name" value="L30e-like"/>
    <property type="match status" value="1"/>
</dbReference>
<evidence type="ECO:0000313" key="6">
    <source>
        <dbReference type="EMBL" id="GMH64713.1"/>
    </source>
</evidence>
<sequence length="285" mass="30996">MYTTSFHSSFPRFLTSARLFSTPKITPLTSPTNPTLKHILSLHLPKNRKKHSQYIIEGPRAISSVSDKFVADLTVFVNDYSGELPNSLQYYSVPENLMKKITTTTSVTPLLSVYPLPPPPPSSSFKLITNGIQDPGNLGGLIRTLAATNLNASICMVGSGVEPFSPKVVRSSLGLSGVEVGWEGKFDGWMEFERVMDLSGCDWKVLVSILDSSASSIYSVPKNVEGLILGSEGKGVDDDLKLRCKVRPENYIKCYVPMSGNVESLNVGVAGGICLYEIAREKGTI</sequence>
<dbReference type="CDD" id="cd18095">
    <property type="entry name" value="SpoU-like_rRNA-MTase"/>
    <property type="match status" value="1"/>
</dbReference>
<feature type="domain" description="tRNA/rRNA methyltransferase SpoU type" evidence="4">
    <location>
        <begin position="126"/>
        <end position="276"/>
    </location>
</feature>
<protein>
    <recommendedName>
        <fullName evidence="8">tRNA/rRNA methyltransferase SpoU type domain-containing protein</fullName>
    </recommendedName>
</protein>
<proteinExistence type="inferred from homology"/>
<comment type="similarity">
    <text evidence="1">Belongs to the class IV-like SAM-binding methyltransferase superfamily. RNA methyltransferase TrmH family.</text>
</comment>
<evidence type="ECO:0000256" key="2">
    <source>
        <dbReference type="ARBA" id="ARBA00022603"/>
    </source>
</evidence>
<evidence type="ECO:0008006" key="8">
    <source>
        <dbReference type="Google" id="ProtNLM"/>
    </source>
</evidence>
<evidence type="ECO:0000259" key="4">
    <source>
        <dbReference type="Pfam" id="PF00588"/>
    </source>
</evidence>
<organism evidence="6 7">
    <name type="scientific">Triparma laevis f. longispina</name>
    <dbReference type="NCBI Taxonomy" id="1714387"/>
    <lineage>
        <taxon>Eukaryota</taxon>
        <taxon>Sar</taxon>
        <taxon>Stramenopiles</taxon>
        <taxon>Ochrophyta</taxon>
        <taxon>Bolidophyceae</taxon>
        <taxon>Parmales</taxon>
        <taxon>Triparmaceae</taxon>
        <taxon>Triparma</taxon>
    </lineage>
</organism>
<evidence type="ECO:0000256" key="3">
    <source>
        <dbReference type="ARBA" id="ARBA00022679"/>
    </source>
</evidence>
<dbReference type="GO" id="GO:0006396">
    <property type="term" value="P:RNA processing"/>
    <property type="evidence" value="ECO:0007669"/>
    <property type="project" value="InterPro"/>
</dbReference>
<name>A0A9W7E3S5_9STRA</name>
<dbReference type="Proteomes" id="UP001165122">
    <property type="component" value="Unassembled WGS sequence"/>
</dbReference>
<dbReference type="GO" id="GO:0008173">
    <property type="term" value="F:RNA methyltransferase activity"/>
    <property type="evidence" value="ECO:0007669"/>
    <property type="project" value="InterPro"/>
</dbReference>
<dbReference type="PANTHER" id="PTHR43191">
    <property type="entry name" value="RRNA METHYLTRANSFERASE 3"/>
    <property type="match status" value="1"/>
</dbReference>
<dbReference type="GO" id="GO:0032259">
    <property type="term" value="P:methylation"/>
    <property type="evidence" value="ECO:0007669"/>
    <property type="project" value="UniProtKB-KW"/>
</dbReference>
<evidence type="ECO:0000256" key="1">
    <source>
        <dbReference type="ARBA" id="ARBA00007228"/>
    </source>
</evidence>
<dbReference type="Pfam" id="PF22435">
    <property type="entry name" value="MRM3-like_sub_bind"/>
    <property type="match status" value="1"/>
</dbReference>
<evidence type="ECO:0000259" key="5">
    <source>
        <dbReference type="Pfam" id="PF22435"/>
    </source>
</evidence>
<dbReference type="Gene3D" id="3.40.1280.10">
    <property type="match status" value="1"/>
</dbReference>